<evidence type="ECO:0000256" key="1">
    <source>
        <dbReference type="SAM" id="Phobius"/>
    </source>
</evidence>
<keyword evidence="1" id="KW-1133">Transmembrane helix</keyword>
<feature type="signal peptide" evidence="2">
    <location>
        <begin position="1"/>
        <end position="19"/>
    </location>
</feature>
<protein>
    <submittedName>
        <fullName evidence="4">Uncharacterized protein</fullName>
    </submittedName>
</protein>
<accession>A0AAN8XR15</accession>
<dbReference type="EMBL" id="JAWJWF010000009">
    <property type="protein sequence ID" value="KAK6630107.1"/>
    <property type="molecule type" value="Genomic_DNA"/>
</dbReference>
<evidence type="ECO:0000256" key="2">
    <source>
        <dbReference type="SAM" id="SignalP"/>
    </source>
</evidence>
<keyword evidence="1" id="KW-0472">Membrane</keyword>
<evidence type="ECO:0000313" key="3">
    <source>
        <dbReference type="EMBL" id="KAK6630107.1"/>
    </source>
</evidence>
<evidence type="ECO:0000313" key="5">
    <source>
        <dbReference type="Proteomes" id="UP001359485"/>
    </source>
</evidence>
<feature type="transmembrane region" description="Helical" evidence="1">
    <location>
        <begin position="299"/>
        <end position="321"/>
    </location>
</feature>
<reference evidence="4 6" key="1">
    <citation type="submission" date="2023-10" db="EMBL/GenBank/DDBJ databases">
        <title>Genomes of two closely related lineages of the louse Polyplax serrata with different host specificities.</title>
        <authorList>
            <person name="Martinu J."/>
            <person name="Tarabai H."/>
            <person name="Stefka J."/>
            <person name="Hypsa V."/>
        </authorList>
    </citation>
    <scope>NUCLEOTIDE SEQUENCE [LARGE SCALE GENOMIC DNA]</scope>
    <source>
        <strain evidence="3">98ZLc_SE</strain>
        <strain evidence="4">HR10_N</strain>
    </source>
</reference>
<name>A0AAN8XR15_POLSC</name>
<organism evidence="4 6">
    <name type="scientific">Polyplax serrata</name>
    <name type="common">Common mouse louse</name>
    <dbReference type="NCBI Taxonomy" id="468196"/>
    <lineage>
        <taxon>Eukaryota</taxon>
        <taxon>Metazoa</taxon>
        <taxon>Ecdysozoa</taxon>
        <taxon>Arthropoda</taxon>
        <taxon>Hexapoda</taxon>
        <taxon>Insecta</taxon>
        <taxon>Pterygota</taxon>
        <taxon>Neoptera</taxon>
        <taxon>Paraneoptera</taxon>
        <taxon>Psocodea</taxon>
        <taxon>Troctomorpha</taxon>
        <taxon>Phthiraptera</taxon>
        <taxon>Anoplura</taxon>
        <taxon>Polyplacidae</taxon>
        <taxon>Polyplax</taxon>
    </lineage>
</organism>
<keyword evidence="5" id="KW-1185">Reference proteome</keyword>
<keyword evidence="2" id="KW-0732">Signal</keyword>
<dbReference type="EMBL" id="JAWJWE010000002">
    <property type="protein sequence ID" value="KAK6643542.1"/>
    <property type="molecule type" value="Genomic_DNA"/>
</dbReference>
<gene>
    <name evidence="4" type="ORF">RUM43_005052</name>
    <name evidence="3" type="ORF">RUM44_005658</name>
</gene>
<sequence length="429" mass="49119">MLILAIVLLTHLLKPTVIGLKDQGCHQLPTWITDNPAFKTPTKINSVESGSGSIVSNKTENLGWVVELNSEPGYGIEIVLEQLQLGTDSNDYLIIAGWPVSTTEFKQIKLYTGKLITAQVFRILNSKEFFILMNAKESKIPPYMVLTYKRFGNSYHTIPPSVKPPAQKDSMFEIFLKGRKPQDYFDASFRAEIKQALRTTAEAFCQMNGIPFNSSILIDEMVVFHRISLCPYEWPERDICIALEHSIYVFGELNPRKRITYNYELTSDHLRTMWFTSDLRAIENLGIGVFELPETKDIFVWWVVVIGITIGSSLVLVVFFWKMEKHSKRIREESTDLSDFEVITHNKRPKFKKLRQQQIPSFMLKASGLSRKPKYEEGKLTSSNIDNLINSKEMDGDDSTQTPIKNYIGSLLFSSNSGFENDEDEMPRK</sequence>
<dbReference type="Proteomes" id="UP001359485">
    <property type="component" value="Unassembled WGS sequence"/>
</dbReference>
<feature type="chain" id="PRO_5042973980" evidence="2">
    <location>
        <begin position="20"/>
        <end position="429"/>
    </location>
</feature>
<dbReference type="Proteomes" id="UP001372834">
    <property type="component" value="Unassembled WGS sequence"/>
</dbReference>
<evidence type="ECO:0000313" key="4">
    <source>
        <dbReference type="EMBL" id="KAK6643542.1"/>
    </source>
</evidence>
<proteinExistence type="predicted"/>
<keyword evidence="1" id="KW-0812">Transmembrane</keyword>
<comment type="caution">
    <text evidence="4">The sequence shown here is derived from an EMBL/GenBank/DDBJ whole genome shotgun (WGS) entry which is preliminary data.</text>
</comment>
<dbReference type="AlphaFoldDB" id="A0AAN8XR15"/>
<evidence type="ECO:0000313" key="6">
    <source>
        <dbReference type="Proteomes" id="UP001372834"/>
    </source>
</evidence>